<dbReference type="AlphaFoldDB" id="A0A1J5SFR4"/>
<evidence type="ECO:0000259" key="1">
    <source>
        <dbReference type="SMART" id="SM00318"/>
    </source>
</evidence>
<dbReference type="EMBL" id="MLJW01000094">
    <property type="protein sequence ID" value="OIR00524.1"/>
    <property type="molecule type" value="Genomic_DNA"/>
</dbReference>
<dbReference type="SUPFAM" id="SSF50199">
    <property type="entry name" value="Staphylococcal nuclease"/>
    <property type="match status" value="1"/>
</dbReference>
<name>A0A1J5SFR4_9ZZZZ</name>
<dbReference type="InterPro" id="IPR035437">
    <property type="entry name" value="SNase_OB-fold_sf"/>
</dbReference>
<accession>A0A1J5SFR4</accession>
<comment type="caution">
    <text evidence="2">The sequence shown here is derived from an EMBL/GenBank/DDBJ whole genome shotgun (WGS) entry which is preliminary data.</text>
</comment>
<reference evidence="2" key="1">
    <citation type="submission" date="2016-10" db="EMBL/GenBank/DDBJ databases">
        <title>Sequence of Gallionella enrichment culture.</title>
        <authorList>
            <person name="Poehlein A."/>
            <person name="Muehling M."/>
            <person name="Daniel R."/>
        </authorList>
    </citation>
    <scope>NUCLEOTIDE SEQUENCE</scope>
</reference>
<proteinExistence type="predicted"/>
<gene>
    <name evidence="2" type="ORF">GALL_173970</name>
</gene>
<dbReference type="InterPro" id="IPR016071">
    <property type="entry name" value="Staphylococal_nuclease_OB-fold"/>
</dbReference>
<sequence length="144" mass="15692">MFQFVRLSAVVGILFFAFVSFWPAMKKDHVGPAKVINAVSLVVNGESHRLYGVSAPQQHETEATAALAKFLEGRTITCQIRQTGEASGRFVSVCYAGSDDIAAWVARNGWATADRDANRLYNYTSDEGMARFLGKGIWAGGGRQ</sequence>
<feature type="domain" description="TNase-like" evidence="1">
    <location>
        <begin position="29"/>
        <end position="140"/>
    </location>
</feature>
<evidence type="ECO:0000313" key="2">
    <source>
        <dbReference type="EMBL" id="OIR00524.1"/>
    </source>
</evidence>
<dbReference type="Gene3D" id="2.40.50.90">
    <property type="match status" value="1"/>
</dbReference>
<dbReference type="SMART" id="SM00318">
    <property type="entry name" value="SNc"/>
    <property type="match status" value="1"/>
</dbReference>
<protein>
    <recommendedName>
        <fullName evidence="1">TNase-like domain-containing protein</fullName>
    </recommendedName>
</protein>
<organism evidence="2">
    <name type="scientific">mine drainage metagenome</name>
    <dbReference type="NCBI Taxonomy" id="410659"/>
    <lineage>
        <taxon>unclassified sequences</taxon>
        <taxon>metagenomes</taxon>
        <taxon>ecological metagenomes</taxon>
    </lineage>
</organism>